<gene>
    <name evidence="1" type="ORF">BDR25DRAFT_357215</name>
</gene>
<evidence type="ECO:0000313" key="2">
    <source>
        <dbReference type="Proteomes" id="UP000799755"/>
    </source>
</evidence>
<protein>
    <submittedName>
        <fullName evidence="1">Uncharacterized protein</fullName>
    </submittedName>
</protein>
<dbReference type="EMBL" id="MU003514">
    <property type="protein sequence ID" value="KAF2468851.1"/>
    <property type="molecule type" value="Genomic_DNA"/>
</dbReference>
<dbReference type="Proteomes" id="UP000799755">
    <property type="component" value="Unassembled WGS sequence"/>
</dbReference>
<sequence length="279" mass="31453">MKRNVGLGMSEEDEGGVEEEASLVILTAGKDVALEVDEVGIQDADRRELGRCRRAQVHPTWHSHFLSYLNLHPKTPIYAIIILPIAVKNRLATRTEAQAKRQISDRYEYLCRLQIFSFCRQTKGQLDAPLLALLLSRIANLNEMNPFWVIGSRTLAFLMVQDSLLALSKSRIEPCQPPPQMLRAIREDSHEVAIVGDTVDKGGFGFLGGYTNFDSLSIFCSPHSNPVSSIFFIGEVVACAIFKNLILTHCMQYLFFSSTFHVNWGRDRHPAQSTNWEQT</sequence>
<accession>A0ACB6QPK4</accession>
<proteinExistence type="predicted"/>
<evidence type="ECO:0000313" key="1">
    <source>
        <dbReference type="EMBL" id="KAF2468851.1"/>
    </source>
</evidence>
<keyword evidence="2" id="KW-1185">Reference proteome</keyword>
<comment type="caution">
    <text evidence="1">The sequence shown here is derived from an EMBL/GenBank/DDBJ whole genome shotgun (WGS) entry which is preliminary data.</text>
</comment>
<reference evidence="1" key="1">
    <citation type="journal article" date="2020" name="Stud. Mycol.">
        <title>101 Dothideomycetes genomes: a test case for predicting lifestyles and emergence of pathogens.</title>
        <authorList>
            <person name="Haridas S."/>
            <person name="Albert R."/>
            <person name="Binder M."/>
            <person name="Bloem J."/>
            <person name="Labutti K."/>
            <person name="Salamov A."/>
            <person name="Andreopoulos B."/>
            <person name="Baker S."/>
            <person name="Barry K."/>
            <person name="Bills G."/>
            <person name="Bluhm B."/>
            <person name="Cannon C."/>
            <person name="Castanera R."/>
            <person name="Culley D."/>
            <person name="Daum C."/>
            <person name="Ezra D."/>
            <person name="Gonzalez J."/>
            <person name="Henrissat B."/>
            <person name="Kuo A."/>
            <person name="Liang C."/>
            <person name="Lipzen A."/>
            <person name="Lutzoni F."/>
            <person name="Magnuson J."/>
            <person name="Mondo S."/>
            <person name="Nolan M."/>
            <person name="Ohm R."/>
            <person name="Pangilinan J."/>
            <person name="Park H.-J."/>
            <person name="Ramirez L."/>
            <person name="Alfaro M."/>
            <person name="Sun H."/>
            <person name="Tritt A."/>
            <person name="Yoshinaga Y."/>
            <person name="Zwiers L.-H."/>
            <person name="Turgeon B."/>
            <person name="Goodwin S."/>
            <person name="Spatafora J."/>
            <person name="Crous P."/>
            <person name="Grigoriev I."/>
        </authorList>
    </citation>
    <scope>NUCLEOTIDE SEQUENCE</scope>
    <source>
        <strain evidence="1">ATCC 200398</strain>
    </source>
</reference>
<organism evidence="1 2">
    <name type="scientific">Lindgomyces ingoldianus</name>
    <dbReference type="NCBI Taxonomy" id="673940"/>
    <lineage>
        <taxon>Eukaryota</taxon>
        <taxon>Fungi</taxon>
        <taxon>Dikarya</taxon>
        <taxon>Ascomycota</taxon>
        <taxon>Pezizomycotina</taxon>
        <taxon>Dothideomycetes</taxon>
        <taxon>Pleosporomycetidae</taxon>
        <taxon>Pleosporales</taxon>
        <taxon>Lindgomycetaceae</taxon>
        <taxon>Lindgomyces</taxon>
    </lineage>
</organism>
<name>A0ACB6QPK4_9PLEO</name>